<reference evidence="1 2" key="1">
    <citation type="submission" date="2020-09" db="EMBL/GenBank/DDBJ databases">
        <title>De no assembly of potato wild relative species, Solanum commersonii.</title>
        <authorList>
            <person name="Cho K."/>
        </authorList>
    </citation>
    <scope>NUCLEOTIDE SEQUENCE [LARGE SCALE GENOMIC DNA]</scope>
    <source>
        <strain evidence="1">LZ3.2</strain>
        <tissue evidence="1">Leaf</tissue>
    </source>
</reference>
<name>A0A9J5WUE5_SOLCO</name>
<protein>
    <submittedName>
        <fullName evidence="1">Uncharacterized protein</fullName>
    </submittedName>
</protein>
<organism evidence="1 2">
    <name type="scientific">Solanum commersonii</name>
    <name type="common">Commerson's wild potato</name>
    <name type="synonym">Commerson's nightshade</name>
    <dbReference type="NCBI Taxonomy" id="4109"/>
    <lineage>
        <taxon>Eukaryota</taxon>
        <taxon>Viridiplantae</taxon>
        <taxon>Streptophyta</taxon>
        <taxon>Embryophyta</taxon>
        <taxon>Tracheophyta</taxon>
        <taxon>Spermatophyta</taxon>
        <taxon>Magnoliopsida</taxon>
        <taxon>eudicotyledons</taxon>
        <taxon>Gunneridae</taxon>
        <taxon>Pentapetalae</taxon>
        <taxon>asterids</taxon>
        <taxon>lamiids</taxon>
        <taxon>Solanales</taxon>
        <taxon>Solanaceae</taxon>
        <taxon>Solanoideae</taxon>
        <taxon>Solaneae</taxon>
        <taxon>Solanum</taxon>
    </lineage>
</organism>
<dbReference type="EMBL" id="JACXVP010000010">
    <property type="protein sequence ID" value="KAG5579433.1"/>
    <property type="molecule type" value="Genomic_DNA"/>
</dbReference>
<feature type="non-terminal residue" evidence="1">
    <location>
        <position position="1"/>
    </location>
</feature>
<dbReference type="Proteomes" id="UP000824120">
    <property type="component" value="Chromosome 10"/>
</dbReference>
<proteinExistence type="predicted"/>
<accession>A0A9J5WUE5</accession>
<dbReference type="AlphaFoldDB" id="A0A9J5WUE5"/>
<evidence type="ECO:0000313" key="2">
    <source>
        <dbReference type="Proteomes" id="UP000824120"/>
    </source>
</evidence>
<comment type="caution">
    <text evidence="1">The sequence shown here is derived from an EMBL/GenBank/DDBJ whole genome shotgun (WGS) entry which is preliminary data.</text>
</comment>
<sequence length="68" mass="7684">MHFNEVFKTEEECYSSGAAEVLHLESLLPANHNTTIDELEARNTRILCTTTTRVINFLVNGSFDLNLV</sequence>
<evidence type="ECO:0000313" key="1">
    <source>
        <dbReference type="EMBL" id="KAG5579433.1"/>
    </source>
</evidence>
<keyword evidence="2" id="KW-1185">Reference proteome</keyword>
<gene>
    <name evidence="1" type="ORF">H5410_050060</name>
</gene>